<dbReference type="SUPFAM" id="SSF48150">
    <property type="entry name" value="DNA-glycosylase"/>
    <property type="match status" value="1"/>
</dbReference>
<dbReference type="InterPro" id="IPR052891">
    <property type="entry name" value="DNA-3mA_glycosylase"/>
</dbReference>
<name>A0ABN0T198_9GAMM</name>
<comment type="caution">
    <text evidence="1">The sequence shown here is derived from an EMBL/GenBank/DDBJ whole genome shotgun (WGS) entry which is preliminary data.</text>
</comment>
<dbReference type="EMBL" id="BAAAFM010000003">
    <property type="protein sequence ID" value="GAA0209016.1"/>
    <property type="molecule type" value="Genomic_DNA"/>
</dbReference>
<evidence type="ECO:0000313" key="1">
    <source>
        <dbReference type="EMBL" id="GAA0209016.1"/>
    </source>
</evidence>
<dbReference type="RefSeq" id="WP_343988929.1">
    <property type="nucleotide sequence ID" value="NZ_BAAAFM010000003.1"/>
</dbReference>
<dbReference type="InterPro" id="IPR011257">
    <property type="entry name" value="DNA_glycosylase"/>
</dbReference>
<dbReference type="PANTHER" id="PTHR30037:SF4">
    <property type="entry name" value="DNA-3-METHYLADENINE GLYCOSYLASE I"/>
    <property type="match status" value="1"/>
</dbReference>
<organism evidence="1 2">
    <name type="scientific">Kangiella japonica</name>
    <dbReference type="NCBI Taxonomy" id="647384"/>
    <lineage>
        <taxon>Bacteria</taxon>
        <taxon>Pseudomonadati</taxon>
        <taxon>Pseudomonadota</taxon>
        <taxon>Gammaproteobacteria</taxon>
        <taxon>Kangiellales</taxon>
        <taxon>Kangiellaceae</taxon>
        <taxon>Kangiella</taxon>
    </lineage>
</organism>
<evidence type="ECO:0000313" key="2">
    <source>
        <dbReference type="Proteomes" id="UP001501221"/>
    </source>
</evidence>
<dbReference type="InterPro" id="IPR005019">
    <property type="entry name" value="Adenine_glyco"/>
</dbReference>
<dbReference type="PANTHER" id="PTHR30037">
    <property type="entry name" value="DNA-3-METHYLADENINE GLYCOSYLASE 1"/>
    <property type="match status" value="1"/>
</dbReference>
<keyword evidence="2" id="KW-1185">Reference proteome</keyword>
<reference evidence="1 2" key="1">
    <citation type="journal article" date="2019" name="Int. J. Syst. Evol. Microbiol.">
        <title>The Global Catalogue of Microorganisms (GCM) 10K type strain sequencing project: providing services to taxonomists for standard genome sequencing and annotation.</title>
        <authorList>
            <consortium name="The Broad Institute Genomics Platform"/>
            <consortium name="The Broad Institute Genome Sequencing Center for Infectious Disease"/>
            <person name="Wu L."/>
            <person name="Ma J."/>
        </authorList>
    </citation>
    <scope>NUCLEOTIDE SEQUENCE [LARGE SCALE GENOMIC DNA]</scope>
    <source>
        <strain evidence="1 2">JCM 16211</strain>
    </source>
</reference>
<sequence>MPKLSSAKQYLAKKRCGWVSDDPLYIEYHDTEWGRPQYDDQKLFEMLCLEGAQAGLSWITVLKKREHYRQVFDNFEPNKIAQYDDKKREQLLNDAGIIRNKLKVNAFIVNAQRYLEITKAQSFKDYVWQFVGGKPIMNYWKSLKEVPVTTPESDAMAKQLKKDGFKFVGSTICYAYMQATGMVDDHVQECFLNQ</sequence>
<dbReference type="Proteomes" id="UP001501221">
    <property type="component" value="Unassembled WGS sequence"/>
</dbReference>
<dbReference type="NCBIfam" id="TIGR00624">
    <property type="entry name" value="tag"/>
    <property type="match status" value="1"/>
</dbReference>
<gene>
    <name evidence="1" type="ORF">GCM10009123_15600</name>
</gene>
<dbReference type="InterPro" id="IPR004597">
    <property type="entry name" value="Tag"/>
</dbReference>
<dbReference type="Pfam" id="PF03352">
    <property type="entry name" value="Adenine_glyco"/>
    <property type="match status" value="1"/>
</dbReference>
<dbReference type="Gene3D" id="1.10.340.30">
    <property type="entry name" value="Hypothetical protein, domain 2"/>
    <property type="match status" value="1"/>
</dbReference>
<proteinExistence type="predicted"/>
<protein>
    <submittedName>
        <fullName evidence="1">DNA-3-methyladenine glycosylase I</fullName>
    </submittedName>
</protein>
<accession>A0ABN0T198</accession>